<feature type="domain" description="Mannose-6-phosphate isomerase cupin" evidence="8">
    <location>
        <begin position="250"/>
        <end position="325"/>
    </location>
</feature>
<feature type="domain" description="Phosphomannose isomerase type I catalytic" evidence="7">
    <location>
        <begin position="8"/>
        <end position="112"/>
    </location>
</feature>
<evidence type="ECO:0000256" key="2">
    <source>
        <dbReference type="ARBA" id="ARBA00022833"/>
    </source>
</evidence>
<evidence type="ECO:0000313" key="9">
    <source>
        <dbReference type="EMBL" id="RBP58741.1"/>
    </source>
</evidence>
<dbReference type="InterPro" id="IPR014710">
    <property type="entry name" value="RmlC-like_jellyroll"/>
</dbReference>
<dbReference type="RefSeq" id="WP_170128308.1">
    <property type="nucleotide sequence ID" value="NZ_QNRX01000021.1"/>
</dbReference>
<dbReference type="PIRSF" id="PIRSF036894">
    <property type="entry name" value="PMI_Firm_short"/>
    <property type="match status" value="1"/>
</dbReference>
<comment type="caution">
    <text evidence="9">The sequence shown here is derived from an EMBL/GenBank/DDBJ whole genome shotgun (WGS) entry which is preliminary data.</text>
</comment>
<name>A0A366HZN6_9FIRM</name>
<sequence length="326" mass="37347">MKKSKKSIIKLEPSVKEHIWGGTKLKEKYDKKSNNKIISETWELSAHKDGPSIIASGKYKGVKFNEYISIMGHEILGSKSERYTDLPILIKFIDTADDLSVQVHPDDEYALKYEKDYGKNEIWYVVDCESDSYLYCGFSKDISKDEIRQRISDGTLLEVLNKVPVFKGQNIFIKTGTVHAIGKGLLICEIQQSSNVTYRLFDYNRIDKNGEKRPLHIDKALDVIDCKKFEIDQINKDEPTTAEKSLDYQKLIECEYFSVERYSIQDHIELYGKKDSFISIVVTEGEGSIYAEGEKLDFKSTDCFLIPAGESKIEIIGKCTFLKVHL</sequence>
<evidence type="ECO:0000256" key="1">
    <source>
        <dbReference type="ARBA" id="ARBA00022723"/>
    </source>
</evidence>
<organism evidence="9 10">
    <name type="scientific">Alkalibaculum bacchi</name>
    <dbReference type="NCBI Taxonomy" id="645887"/>
    <lineage>
        <taxon>Bacteria</taxon>
        <taxon>Bacillati</taxon>
        <taxon>Bacillota</taxon>
        <taxon>Clostridia</taxon>
        <taxon>Eubacteriales</taxon>
        <taxon>Eubacteriaceae</taxon>
        <taxon>Alkalibaculum</taxon>
    </lineage>
</organism>
<accession>A0A366HZN6</accession>
<dbReference type="PANTHER" id="PTHR42742:SF3">
    <property type="entry name" value="FRUCTOKINASE"/>
    <property type="match status" value="1"/>
</dbReference>
<dbReference type="InterPro" id="IPR014628">
    <property type="entry name" value="Man6P_isomerase_Firm_short"/>
</dbReference>
<dbReference type="GO" id="GO:0008270">
    <property type="term" value="F:zinc ion binding"/>
    <property type="evidence" value="ECO:0007669"/>
    <property type="project" value="InterPro"/>
</dbReference>
<dbReference type="InterPro" id="IPR051804">
    <property type="entry name" value="Carb_Metab_Reg_Kinase/Isom"/>
</dbReference>
<evidence type="ECO:0000259" key="8">
    <source>
        <dbReference type="Pfam" id="PF21621"/>
    </source>
</evidence>
<dbReference type="GO" id="GO:0004476">
    <property type="term" value="F:mannose-6-phosphate isomerase activity"/>
    <property type="evidence" value="ECO:0007669"/>
    <property type="project" value="InterPro"/>
</dbReference>
<dbReference type="CDD" id="cd07010">
    <property type="entry name" value="cupin_PMI_type_I_N_bac"/>
    <property type="match status" value="1"/>
</dbReference>
<feature type="active site" evidence="6">
    <location>
        <position position="199"/>
    </location>
</feature>
<feature type="binding site" evidence="5">
    <location>
        <position position="179"/>
    </location>
    <ligand>
        <name>Zn(2+)</name>
        <dbReference type="ChEBI" id="CHEBI:29105"/>
    </ligand>
</feature>
<gene>
    <name evidence="9" type="ORF">DES36_12124</name>
</gene>
<evidence type="ECO:0000256" key="6">
    <source>
        <dbReference type="PIRSR" id="PIRSR036894-2"/>
    </source>
</evidence>
<dbReference type="SUPFAM" id="SSF51182">
    <property type="entry name" value="RmlC-like cupins"/>
    <property type="match status" value="1"/>
</dbReference>
<keyword evidence="9" id="KW-0413">Isomerase</keyword>
<reference evidence="9 10" key="1">
    <citation type="submission" date="2018-06" db="EMBL/GenBank/DDBJ databases">
        <title>Genomic Encyclopedia of Type Strains, Phase IV (KMG-IV): sequencing the most valuable type-strain genomes for metagenomic binning, comparative biology and taxonomic classification.</title>
        <authorList>
            <person name="Goeker M."/>
        </authorList>
    </citation>
    <scope>NUCLEOTIDE SEQUENCE [LARGE SCALE GENOMIC DNA]</scope>
    <source>
        <strain evidence="9 10">DSM 22112</strain>
    </source>
</reference>
<dbReference type="Proteomes" id="UP000253490">
    <property type="component" value="Unassembled WGS sequence"/>
</dbReference>
<evidence type="ECO:0000313" key="10">
    <source>
        <dbReference type="Proteomes" id="UP000253490"/>
    </source>
</evidence>
<evidence type="ECO:0000256" key="4">
    <source>
        <dbReference type="ARBA" id="ARBA00030762"/>
    </source>
</evidence>
<protein>
    <recommendedName>
        <fullName evidence="3">Phosphohexomutase</fullName>
    </recommendedName>
    <alternativeName>
        <fullName evidence="4">Phosphomannose isomerase</fullName>
    </alternativeName>
</protein>
<keyword evidence="2 5" id="KW-0862">Zinc</keyword>
<dbReference type="GO" id="GO:0005975">
    <property type="term" value="P:carbohydrate metabolic process"/>
    <property type="evidence" value="ECO:0007669"/>
    <property type="project" value="InterPro"/>
</dbReference>
<proteinExistence type="predicted"/>
<dbReference type="InterPro" id="IPR049071">
    <property type="entry name" value="MPI_cupin_dom"/>
</dbReference>
<keyword evidence="10" id="KW-1185">Reference proteome</keyword>
<dbReference type="InterPro" id="IPR011051">
    <property type="entry name" value="RmlC_Cupin_sf"/>
</dbReference>
<dbReference type="PANTHER" id="PTHR42742">
    <property type="entry name" value="TRANSCRIPTIONAL REPRESSOR MPRA"/>
    <property type="match status" value="1"/>
</dbReference>
<dbReference type="InterPro" id="IPR046457">
    <property type="entry name" value="PMI_typeI_cat"/>
</dbReference>
<dbReference type="EMBL" id="QNRX01000021">
    <property type="protein sequence ID" value="RBP58741.1"/>
    <property type="molecule type" value="Genomic_DNA"/>
</dbReference>
<dbReference type="Pfam" id="PF21621">
    <property type="entry name" value="MPI_cupin_dom"/>
    <property type="match status" value="1"/>
</dbReference>
<dbReference type="Pfam" id="PF20511">
    <property type="entry name" value="PMI_typeI_cat"/>
    <property type="match status" value="1"/>
</dbReference>
<feature type="binding site" evidence="5">
    <location>
        <position position="121"/>
    </location>
    <ligand>
        <name>Zn(2+)</name>
        <dbReference type="ChEBI" id="CHEBI:29105"/>
    </ligand>
</feature>
<feature type="binding site" evidence="5">
    <location>
        <position position="104"/>
    </location>
    <ligand>
        <name>Zn(2+)</name>
        <dbReference type="ChEBI" id="CHEBI:29105"/>
    </ligand>
</feature>
<evidence type="ECO:0000259" key="7">
    <source>
        <dbReference type="Pfam" id="PF20511"/>
    </source>
</evidence>
<dbReference type="AlphaFoldDB" id="A0A366HZN6"/>
<comment type="cofactor">
    <cofactor evidence="5">
        <name>Zn(2+)</name>
        <dbReference type="ChEBI" id="CHEBI:29105"/>
    </cofactor>
    <text evidence="5">Binds 1 zinc ion per subunit.</text>
</comment>
<evidence type="ECO:0000256" key="5">
    <source>
        <dbReference type="PIRSR" id="PIRSR036894-1"/>
    </source>
</evidence>
<evidence type="ECO:0000256" key="3">
    <source>
        <dbReference type="ARBA" id="ARBA00029741"/>
    </source>
</evidence>
<keyword evidence="1 5" id="KW-0479">Metal-binding</keyword>
<dbReference type="Gene3D" id="2.60.120.10">
    <property type="entry name" value="Jelly Rolls"/>
    <property type="match status" value="2"/>
</dbReference>